<proteinExistence type="predicted"/>
<dbReference type="GO" id="GO:0015074">
    <property type="term" value="P:DNA integration"/>
    <property type="evidence" value="ECO:0007669"/>
    <property type="project" value="InterPro"/>
</dbReference>
<dbReference type="Pfam" id="PF00665">
    <property type="entry name" value="rve"/>
    <property type="match status" value="1"/>
</dbReference>
<feature type="region of interest" description="Disordered" evidence="1">
    <location>
        <begin position="1027"/>
        <end position="1046"/>
    </location>
</feature>
<dbReference type="InterPro" id="IPR052750">
    <property type="entry name" value="GH18_Chitinase"/>
</dbReference>
<evidence type="ECO:0000259" key="2">
    <source>
        <dbReference type="PROSITE" id="PS50994"/>
    </source>
</evidence>
<feature type="domain" description="Integrase catalytic" evidence="2">
    <location>
        <begin position="202"/>
        <end position="368"/>
    </location>
</feature>
<organism evidence="3 4">
    <name type="scientific">Micractinium conductrix</name>
    <dbReference type="NCBI Taxonomy" id="554055"/>
    <lineage>
        <taxon>Eukaryota</taxon>
        <taxon>Viridiplantae</taxon>
        <taxon>Chlorophyta</taxon>
        <taxon>core chlorophytes</taxon>
        <taxon>Trebouxiophyceae</taxon>
        <taxon>Chlorellales</taxon>
        <taxon>Chlorellaceae</taxon>
        <taxon>Chlorella clade</taxon>
        <taxon>Micractinium</taxon>
    </lineage>
</organism>
<dbReference type="GO" id="GO:0030247">
    <property type="term" value="F:polysaccharide binding"/>
    <property type="evidence" value="ECO:0007669"/>
    <property type="project" value="InterPro"/>
</dbReference>
<dbReference type="GO" id="GO:0003676">
    <property type="term" value="F:nucleic acid binding"/>
    <property type="evidence" value="ECO:0007669"/>
    <property type="project" value="InterPro"/>
</dbReference>
<dbReference type="InterPro" id="IPR001919">
    <property type="entry name" value="CBD2"/>
</dbReference>
<dbReference type="InterPro" id="IPR012291">
    <property type="entry name" value="CBM2_carb-bd_dom_sf"/>
</dbReference>
<protein>
    <submittedName>
        <fullName evidence="3">Bifunctional chitinase lysozyme</fullName>
    </submittedName>
</protein>
<dbReference type="PANTHER" id="PTHR42976">
    <property type="entry name" value="BIFUNCTIONAL CHITINASE/LYSOZYME-RELATED"/>
    <property type="match status" value="1"/>
</dbReference>
<dbReference type="InterPro" id="IPR049625">
    <property type="entry name" value="Glyco_transf_61_cat"/>
</dbReference>
<dbReference type="Gene3D" id="3.30.420.10">
    <property type="entry name" value="Ribonuclease H-like superfamily/Ribonuclease H"/>
    <property type="match status" value="1"/>
</dbReference>
<dbReference type="EMBL" id="LHPF02000003">
    <property type="protein sequence ID" value="PSC75051.1"/>
    <property type="molecule type" value="Genomic_DNA"/>
</dbReference>
<dbReference type="InterPro" id="IPR001584">
    <property type="entry name" value="Integrase_cat-core"/>
</dbReference>
<dbReference type="GO" id="GO:0004553">
    <property type="term" value="F:hydrolase activity, hydrolyzing O-glycosyl compounds"/>
    <property type="evidence" value="ECO:0007669"/>
    <property type="project" value="InterPro"/>
</dbReference>
<feature type="region of interest" description="Disordered" evidence="1">
    <location>
        <begin position="1236"/>
        <end position="1268"/>
    </location>
</feature>
<dbReference type="PANTHER" id="PTHR42976:SF1">
    <property type="entry name" value="GH18 DOMAIN-CONTAINING PROTEIN-RELATED"/>
    <property type="match status" value="1"/>
</dbReference>
<dbReference type="Gene3D" id="2.60.40.290">
    <property type="match status" value="1"/>
</dbReference>
<evidence type="ECO:0000313" key="3">
    <source>
        <dbReference type="EMBL" id="PSC75051.1"/>
    </source>
</evidence>
<dbReference type="InterPro" id="IPR012337">
    <property type="entry name" value="RNaseH-like_sf"/>
</dbReference>
<dbReference type="InterPro" id="IPR017853">
    <property type="entry name" value="GH"/>
</dbReference>
<dbReference type="STRING" id="554055.A0A2P6VLS0"/>
<dbReference type="SUPFAM" id="SSF49384">
    <property type="entry name" value="Carbohydrate-binding domain"/>
    <property type="match status" value="1"/>
</dbReference>
<reference evidence="3 4" key="1">
    <citation type="journal article" date="2018" name="Plant J.">
        <title>Genome sequences of Chlorella sorokiniana UTEX 1602 and Micractinium conductrix SAG 241.80: implications to maltose excretion by a green alga.</title>
        <authorList>
            <person name="Arriola M.B."/>
            <person name="Velmurugan N."/>
            <person name="Zhang Y."/>
            <person name="Plunkett M.H."/>
            <person name="Hondzo H."/>
            <person name="Barney B.M."/>
        </authorList>
    </citation>
    <scope>NUCLEOTIDE SEQUENCE [LARGE SCALE GENOMIC DNA]</scope>
    <source>
        <strain evidence="3 4">SAG 241.80</strain>
    </source>
</reference>
<evidence type="ECO:0000256" key="1">
    <source>
        <dbReference type="SAM" id="MobiDB-lite"/>
    </source>
</evidence>
<dbReference type="SUPFAM" id="SSF53098">
    <property type="entry name" value="Ribonuclease H-like"/>
    <property type="match status" value="1"/>
</dbReference>
<dbReference type="Pfam" id="PF00553">
    <property type="entry name" value="CBM_2"/>
    <property type="match status" value="1"/>
</dbReference>
<dbReference type="GO" id="GO:0016757">
    <property type="term" value="F:glycosyltransferase activity"/>
    <property type="evidence" value="ECO:0007669"/>
    <property type="project" value="InterPro"/>
</dbReference>
<dbReference type="Proteomes" id="UP000239649">
    <property type="component" value="Unassembled WGS sequence"/>
</dbReference>
<dbReference type="GO" id="GO:0005975">
    <property type="term" value="P:carbohydrate metabolic process"/>
    <property type="evidence" value="ECO:0007669"/>
    <property type="project" value="InterPro"/>
</dbReference>
<comment type="caution">
    <text evidence="3">The sequence shown here is derived from an EMBL/GenBank/DDBJ whole genome shotgun (WGS) entry which is preliminary data.</text>
</comment>
<dbReference type="SUPFAM" id="SSF51445">
    <property type="entry name" value="(Trans)glycosidases"/>
    <property type="match status" value="1"/>
</dbReference>
<dbReference type="InterPro" id="IPR036397">
    <property type="entry name" value="RNaseH_sf"/>
</dbReference>
<feature type="region of interest" description="Disordered" evidence="1">
    <location>
        <begin position="391"/>
        <end position="419"/>
    </location>
</feature>
<dbReference type="InterPro" id="IPR008965">
    <property type="entry name" value="CBM2/CBM3_carb-bd_dom_sf"/>
</dbReference>
<gene>
    <name evidence="3" type="ORF">C2E20_1771</name>
</gene>
<keyword evidence="4" id="KW-1185">Reference proteome</keyword>
<feature type="region of interest" description="Disordered" evidence="1">
    <location>
        <begin position="42"/>
        <end position="64"/>
    </location>
</feature>
<dbReference type="OrthoDB" id="76388at2759"/>
<dbReference type="Gene3D" id="3.20.20.80">
    <property type="entry name" value="Glycosidases"/>
    <property type="match status" value="2"/>
</dbReference>
<dbReference type="Pfam" id="PF04577">
    <property type="entry name" value="Glyco_transf_61"/>
    <property type="match status" value="1"/>
</dbReference>
<sequence>MAAAAAVKQQLEDNWSNSRQHNVFPLAQIDYIMRRKRAQQGLTVTQAPAASGRRRRGAGGDQEDAELVLPRWDVEPKELSNRLLRQFHLDKTIDGKEVLLRSVSRNDELGIAVSRKVLVVAAEEVPAFFAKHHGIQGQGWNSPARLFHHLHHAVPTQLMPAPGGQPRLVHGAEGFTVETAKAWCTECPVRADMAAKKPAEKRVVHPIVAIMTLMHLAADLIDLGAGRDERYRYVLVVIDVFSRYCWLYPLASKTTIGVARHLYFQFMRTQVPAKLQTDNGLEFCGKEVKELCELFNVRHAKSMPGHPETNGCVERKNRELKNKIRALLMACPLFDWAFHVLTVMQMVNNSPTSALGGMAPTKALFGTLPSNMNLPLLDDIVRLLGFTSSAEANDADTPPAPATRKGSAAQPKRRGPPQAERQFLQLRGMIEARLDEASNIVARRQEHDACCSGVASQPGQPADEQGEGADAAAAASQQAQAAQMQPMTAEVAPGLLYAAACPGAARVQLRSPYTASTRLQDWDVMPLAAATTTIRNATIVLIKANGRASCANHLAAPLSCTGSAMLLPRNASDPRQRWFWGVMYRLRPVRCPTKWLGFSRTCGSTLGQLLPVRADTLVAATLSPVPSSSGGGGGKASDVAPSVVVVPGWAGRYEGAFLLHNRNPYAILNWRLNFTMSAGASFTWGPSDVTVEQSGSMAVMTPMDWSRGIPAGGTREIKFGGDGPAPTSLRFVQVLPLLDPDNDPSLETRGAFPAKLFAPFVDATLFPTPRLLDTFEATGQKWFTLAFITADVVRKVPAWGGVYDMEQQYVLDQIRDLRLKGGDVIVSFGGASGQELAQVITNEDALAANPGLTVSYTLPVLPAGLTHNGVDLLANAVQRGVRVDVVNVMTMDYGDSAAPDPDGRMGDYTIQAAEETHKQALSVAQWAKDTPWVRWTAFWSVARDKYNGEKALQAQPGGPTASAARWVPCCLPHCQRLQDVCVDQGQLILYGNQYQQRGDRPAAPLPELLVSQNKVFVWPWRDVAGEGVGGDGEEGDEPVEGTSVAHGSVRRLAFTQQTDYRRHLAPPPLRPASAQEGAPYLQQPRFSTCTIPVLLAVTWRNNLFHVLDNAAVWHAMARRTPWQQHLKPVMLTPDGIALTSIEAGVLPALGPLSLQSFADFSARLPPGTAPGVQFGGSVQPTSFEGGEQRCFRDLFLCGGRIALNKDEAPAQGDVLLADGVPREWFDFGQAVAAYHSQQGRQQQGQAQQRRQAQQQRQARRGRGGGRGGAERRLRVVFLRRDSGGRQLLNARELVAACNKWRLQPRNGSSVVTFECSQASIPDVATGVAIAQAADIIVGMHGANMANAWFTPPGSSVLEIMPYEWVPMQPGALTSSQFNKWDPTSQLLWWVLITCDPQISEPGPEERAGTGIQKWWRRDRSVRLPWEALQAALTEVVGLGGDMQRYRQELFPAKRHHFKVGAAGLVTDARATCHGG</sequence>
<accession>A0A2P6VLS0</accession>
<feature type="region of interest" description="Disordered" evidence="1">
    <location>
        <begin position="451"/>
        <end position="474"/>
    </location>
</feature>
<name>A0A2P6VLS0_9CHLO</name>
<dbReference type="PROSITE" id="PS50994">
    <property type="entry name" value="INTEGRASE"/>
    <property type="match status" value="1"/>
</dbReference>
<dbReference type="SMART" id="SM00637">
    <property type="entry name" value="CBD_II"/>
    <property type="match status" value="1"/>
</dbReference>
<feature type="compositionally biased region" description="Low complexity" evidence="1">
    <location>
        <begin position="1237"/>
        <end position="1256"/>
    </location>
</feature>
<evidence type="ECO:0000313" key="4">
    <source>
        <dbReference type="Proteomes" id="UP000239649"/>
    </source>
</evidence>